<feature type="coiled-coil region" evidence="1">
    <location>
        <begin position="20"/>
        <end position="47"/>
    </location>
</feature>
<dbReference type="EMBL" id="MBDO02000451">
    <property type="protein sequence ID" value="RLN55200.1"/>
    <property type="molecule type" value="Genomic_DNA"/>
</dbReference>
<protein>
    <submittedName>
        <fullName evidence="2">Uncharacterized protein</fullName>
    </submittedName>
</protein>
<name>A0A3F2REY0_9STRA</name>
<comment type="caution">
    <text evidence="2">The sequence shown here is derived from an EMBL/GenBank/DDBJ whole genome shotgun (WGS) entry which is preliminary data.</text>
</comment>
<proteinExistence type="predicted"/>
<reference evidence="2 3" key="1">
    <citation type="submission" date="2018-07" db="EMBL/GenBank/DDBJ databases">
        <title>Genome sequencing of oomycete isolates from Chile give support for New Zealand origin for Phytophthora kernoviae and make available the first Nothophytophthora sp. genome.</title>
        <authorList>
            <person name="Studholme D.J."/>
            <person name="Sanfuentes E."/>
            <person name="Panda P."/>
            <person name="Hill R."/>
            <person name="Sambles C."/>
            <person name="Grant M."/>
            <person name="Williams N.M."/>
            <person name="Mcdougal R.L."/>
        </authorList>
    </citation>
    <scope>NUCLEOTIDE SEQUENCE [LARGE SCALE GENOMIC DNA]</scope>
    <source>
        <strain evidence="2">Chile6</strain>
    </source>
</reference>
<gene>
    <name evidence="2" type="ORF">BBP00_00008602</name>
</gene>
<evidence type="ECO:0000313" key="3">
    <source>
        <dbReference type="Proteomes" id="UP000277300"/>
    </source>
</evidence>
<evidence type="ECO:0000256" key="1">
    <source>
        <dbReference type="SAM" id="Coils"/>
    </source>
</evidence>
<sequence length="70" mass="8142">MTVTALQEMRGTNAKLMEKNLSLLMEIREVDADIEDLRRQLQSQCELLGKRGSVIPHNSRISCFHTWNER</sequence>
<dbReference type="AlphaFoldDB" id="A0A3F2REY0"/>
<accession>A0A3F2REY0</accession>
<keyword evidence="1" id="KW-0175">Coiled coil</keyword>
<organism evidence="2 3">
    <name type="scientific">Phytophthora kernoviae</name>
    <dbReference type="NCBI Taxonomy" id="325452"/>
    <lineage>
        <taxon>Eukaryota</taxon>
        <taxon>Sar</taxon>
        <taxon>Stramenopiles</taxon>
        <taxon>Oomycota</taxon>
        <taxon>Peronosporomycetes</taxon>
        <taxon>Peronosporales</taxon>
        <taxon>Peronosporaceae</taxon>
        <taxon>Phytophthora</taxon>
    </lineage>
</organism>
<evidence type="ECO:0000313" key="2">
    <source>
        <dbReference type="EMBL" id="RLN55200.1"/>
    </source>
</evidence>
<dbReference type="Proteomes" id="UP000277300">
    <property type="component" value="Unassembled WGS sequence"/>
</dbReference>
<dbReference type="OrthoDB" id="98634at2759"/>